<dbReference type="Proteomes" id="UP000030428">
    <property type="component" value="Unassembled WGS sequence"/>
</dbReference>
<dbReference type="AlphaFoldDB" id="A0A0A6RQA5"/>
<evidence type="ECO:0000313" key="1">
    <source>
        <dbReference type="EMBL" id="KHD06056.1"/>
    </source>
</evidence>
<protein>
    <recommendedName>
        <fullName evidence="3">Protein containing DUF488</fullName>
    </recommendedName>
</protein>
<sequence>MMSNPKIYTIGFTKKTAEQFFFKLKKADVKRVIDIRLNNKSQLAGFAKQNDLKYFLKALCDIEYIYKPEFAPTKAILEAYKKNKGDWSIYEQQFLALMQQRKIEQKFKSDRFHQACLLCSEDTPKHCHRRLVAEYLRDKWEGVEIRHIL</sequence>
<evidence type="ECO:0008006" key="3">
    <source>
        <dbReference type="Google" id="ProtNLM"/>
    </source>
</evidence>
<dbReference type="Pfam" id="PF04343">
    <property type="entry name" value="DUF488"/>
    <property type="match status" value="1"/>
</dbReference>
<keyword evidence="2" id="KW-1185">Reference proteome</keyword>
<name>A0A0A6RQA5_9GAMM</name>
<proteinExistence type="predicted"/>
<evidence type="ECO:0000313" key="2">
    <source>
        <dbReference type="Proteomes" id="UP000030428"/>
    </source>
</evidence>
<dbReference type="InterPro" id="IPR007438">
    <property type="entry name" value="DUF488"/>
</dbReference>
<dbReference type="EMBL" id="JSZA02000018">
    <property type="protein sequence ID" value="KHD06056.1"/>
    <property type="molecule type" value="Genomic_DNA"/>
</dbReference>
<comment type="caution">
    <text evidence="1">The sequence shown here is derived from an EMBL/GenBank/DDBJ whole genome shotgun (WGS) entry which is preliminary data.</text>
</comment>
<gene>
    <name evidence="1" type="ORF">PN36_06325</name>
</gene>
<accession>A0A0A6RQA5</accession>
<dbReference type="PANTHER" id="PTHR39337">
    <property type="entry name" value="BLR5642 PROTEIN"/>
    <property type="match status" value="1"/>
</dbReference>
<organism evidence="1 2">
    <name type="scientific">Candidatus Thiomargarita nelsonii</name>
    <dbReference type="NCBI Taxonomy" id="1003181"/>
    <lineage>
        <taxon>Bacteria</taxon>
        <taxon>Pseudomonadati</taxon>
        <taxon>Pseudomonadota</taxon>
        <taxon>Gammaproteobacteria</taxon>
        <taxon>Thiotrichales</taxon>
        <taxon>Thiotrichaceae</taxon>
        <taxon>Thiomargarita</taxon>
    </lineage>
</organism>
<dbReference type="PANTHER" id="PTHR39337:SF1">
    <property type="entry name" value="BLR5642 PROTEIN"/>
    <property type="match status" value="1"/>
</dbReference>
<reference evidence="1 2" key="1">
    <citation type="journal article" date="2016" name="Front. Microbiol.">
        <title>Single-Cell (Meta-)Genomics of a Dimorphic Candidatus Thiomargarita nelsonii Reveals Genomic Plasticity.</title>
        <authorList>
            <person name="Flood B.E."/>
            <person name="Fliss P."/>
            <person name="Jones D.S."/>
            <person name="Dick G.J."/>
            <person name="Jain S."/>
            <person name="Kaster A.K."/>
            <person name="Winkel M."/>
            <person name="Mussmann M."/>
            <person name="Bailey J."/>
        </authorList>
    </citation>
    <scope>NUCLEOTIDE SEQUENCE [LARGE SCALE GENOMIC DNA]</scope>
    <source>
        <strain evidence="1">Hydrate Ridge</strain>
    </source>
</reference>